<dbReference type="InterPro" id="IPR027450">
    <property type="entry name" value="AlkB-like"/>
</dbReference>
<keyword evidence="2" id="KW-0479">Metal-binding</keyword>
<dbReference type="GO" id="GO:0016787">
    <property type="term" value="F:hydrolase activity"/>
    <property type="evidence" value="ECO:0007669"/>
    <property type="project" value="UniProtKB-ARBA"/>
</dbReference>
<evidence type="ECO:0000256" key="5">
    <source>
        <dbReference type="ARBA" id="ARBA00022964"/>
    </source>
</evidence>
<dbReference type="AlphaFoldDB" id="A0A7K3WND6"/>
<dbReference type="EMBL" id="JAAGVY010000002">
    <property type="protein sequence ID" value="NEN22215.1"/>
    <property type="molecule type" value="Genomic_DNA"/>
</dbReference>
<dbReference type="PANTHER" id="PTHR31212:SF4">
    <property type="entry name" value="ALPHA-KETOGLUTARATE-DEPENDENT DIOXYGENASE ALKB HOMOLOG 3"/>
    <property type="match status" value="1"/>
</dbReference>
<dbReference type="GO" id="GO:0032451">
    <property type="term" value="F:demethylase activity"/>
    <property type="evidence" value="ECO:0007669"/>
    <property type="project" value="UniProtKB-ARBA"/>
</dbReference>
<evidence type="ECO:0000259" key="9">
    <source>
        <dbReference type="PROSITE" id="PS51471"/>
    </source>
</evidence>
<keyword evidence="3" id="KW-0227">DNA damage</keyword>
<gene>
    <name evidence="10" type="ORF">G3O08_01690</name>
</gene>
<dbReference type="InterPro" id="IPR032854">
    <property type="entry name" value="ALKBH3"/>
</dbReference>
<evidence type="ECO:0000313" key="11">
    <source>
        <dbReference type="Proteomes" id="UP000486602"/>
    </source>
</evidence>
<sequence length="199" mass="23405">MDEIFFLKNLLPYQGKAFKLPAFFDRQIADEYFHRLHEEIEWQHDEVILFGKRHITKRKTAWYGSKPYQYTYSNSTKVALPFSKTLLDIGQKLTRETGVIFNSCLLNLYADGSEGMGWHSDNEKVLNPEMPIASVSFGALRKFYFKNRDTKERIDILLEHGSLLMMHPPTQEHWLHSLPKTAKVKEPRINLTFRVIKEN</sequence>
<keyword evidence="11" id="KW-1185">Reference proteome</keyword>
<dbReference type="PROSITE" id="PS51471">
    <property type="entry name" value="FE2OG_OXY"/>
    <property type="match status" value="1"/>
</dbReference>
<organism evidence="10 11">
    <name type="scientific">Cryomorpha ignava</name>
    <dbReference type="NCBI Taxonomy" id="101383"/>
    <lineage>
        <taxon>Bacteria</taxon>
        <taxon>Pseudomonadati</taxon>
        <taxon>Bacteroidota</taxon>
        <taxon>Flavobacteriia</taxon>
        <taxon>Flavobacteriales</taxon>
        <taxon>Cryomorphaceae</taxon>
        <taxon>Cryomorpha</taxon>
    </lineage>
</organism>
<dbReference type="InterPro" id="IPR037151">
    <property type="entry name" value="AlkB-like_sf"/>
</dbReference>
<dbReference type="GO" id="GO:0016705">
    <property type="term" value="F:oxidoreductase activity, acting on paired donors, with incorporation or reduction of molecular oxygen"/>
    <property type="evidence" value="ECO:0007669"/>
    <property type="project" value="UniProtKB-ARBA"/>
</dbReference>
<keyword evidence="4" id="KW-0460">Magnesium</keyword>
<dbReference type="Proteomes" id="UP000486602">
    <property type="component" value="Unassembled WGS sequence"/>
</dbReference>
<evidence type="ECO:0000256" key="6">
    <source>
        <dbReference type="ARBA" id="ARBA00023002"/>
    </source>
</evidence>
<keyword evidence="7" id="KW-0408">Iron</keyword>
<evidence type="ECO:0000256" key="2">
    <source>
        <dbReference type="ARBA" id="ARBA00022723"/>
    </source>
</evidence>
<dbReference type="FunFam" id="2.60.120.590:FF:000004">
    <property type="entry name" value="DNA oxidative demethylase ALKBH2"/>
    <property type="match status" value="1"/>
</dbReference>
<dbReference type="GO" id="GO:0140097">
    <property type="term" value="F:catalytic activity, acting on DNA"/>
    <property type="evidence" value="ECO:0007669"/>
    <property type="project" value="UniProtKB-ARBA"/>
</dbReference>
<protein>
    <submittedName>
        <fullName evidence="10">Alpha-ketoglutarate-dependent dioxygenase AlkB</fullName>
    </submittedName>
</protein>
<evidence type="ECO:0000313" key="10">
    <source>
        <dbReference type="EMBL" id="NEN22215.1"/>
    </source>
</evidence>
<dbReference type="GO" id="GO:0006307">
    <property type="term" value="P:DNA alkylation repair"/>
    <property type="evidence" value="ECO:0007669"/>
    <property type="project" value="InterPro"/>
</dbReference>
<dbReference type="Gene3D" id="2.60.120.590">
    <property type="entry name" value="Alpha-ketoglutarate-dependent dioxygenase AlkB-like"/>
    <property type="match status" value="1"/>
</dbReference>
<evidence type="ECO:0000256" key="4">
    <source>
        <dbReference type="ARBA" id="ARBA00022842"/>
    </source>
</evidence>
<dbReference type="GO" id="GO:0046872">
    <property type="term" value="F:metal ion binding"/>
    <property type="evidence" value="ECO:0007669"/>
    <property type="project" value="UniProtKB-KW"/>
</dbReference>
<evidence type="ECO:0000256" key="3">
    <source>
        <dbReference type="ARBA" id="ARBA00022763"/>
    </source>
</evidence>
<evidence type="ECO:0000256" key="7">
    <source>
        <dbReference type="ARBA" id="ARBA00023004"/>
    </source>
</evidence>
<dbReference type="SUPFAM" id="SSF51197">
    <property type="entry name" value="Clavaminate synthase-like"/>
    <property type="match status" value="1"/>
</dbReference>
<dbReference type="InterPro" id="IPR005123">
    <property type="entry name" value="Oxoglu/Fe-dep_dioxygenase_dom"/>
</dbReference>
<comment type="cofactor">
    <cofactor evidence="1">
        <name>Fe(2+)</name>
        <dbReference type="ChEBI" id="CHEBI:29033"/>
    </cofactor>
</comment>
<evidence type="ECO:0000256" key="1">
    <source>
        <dbReference type="ARBA" id="ARBA00001954"/>
    </source>
</evidence>
<comment type="caution">
    <text evidence="10">The sequence shown here is derived from an EMBL/GenBank/DDBJ whole genome shotgun (WGS) entry which is preliminary data.</text>
</comment>
<reference evidence="10 11" key="1">
    <citation type="submission" date="2020-02" db="EMBL/GenBank/DDBJ databases">
        <title>Out from the shadows clarifying the taxonomy of the family Cryomorphaceae and related taxa by utilizing the GTDB taxonomic framework.</title>
        <authorList>
            <person name="Bowman J.P."/>
        </authorList>
    </citation>
    <scope>NUCLEOTIDE SEQUENCE [LARGE SCALE GENOMIC DNA]</scope>
    <source>
        <strain evidence="10 11">QSSC 1-22</strain>
    </source>
</reference>
<keyword evidence="6" id="KW-0560">Oxidoreductase</keyword>
<feature type="domain" description="Fe2OG dioxygenase" evidence="9">
    <location>
        <begin position="100"/>
        <end position="197"/>
    </location>
</feature>
<keyword evidence="5 10" id="KW-0223">Dioxygenase</keyword>
<proteinExistence type="predicted"/>
<dbReference type="PANTHER" id="PTHR31212">
    <property type="entry name" value="ALPHA-KETOGLUTARATE-DEPENDENT DIOXYGENASE ALKB HOMOLOG 3"/>
    <property type="match status" value="1"/>
</dbReference>
<evidence type="ECO:0000256" key="8">
    <source>
        <dbReference type="ARBA" id="ARBA00023204"/>
    </source>
</evidence>
<name>A0A7K3WND6_9FLAO</name>
<accession>A0A7K3WND6</accession>
<keyword evidence="8" id="KW-0234">DNA repair</keyword>
<dbReference type="GO" id="GO:0051213">
    <property type="term" value="F:dioxygenase activity"/>
    <property type="evidence" value="ECO:0007669"/>
    <property type="project" value="UniProtKB-KW"/>
</dbReference>
<dbReference type="Pfam" id="PF13532">
    <property type="entry name" value="2OG-FeII_Oxy_2"/>
    <property type="match status" value="1"/>
</dbReference>